<evidence type="ECO:0000256" key="1">
    <source>
        <dbReference type="SAM" id="Phobius"/>
    </source>
</evidence>
<reference evidence="3" key="1">
    <citation type="submission" date="2021-01" db="EMBL/GenBank/DDBJ databases">
        <authorList>
            <person name="Corre E."/>
            <person name="Pelletier E."/>
            <person name="Niang G."/>
            <person name="Scheremetjew M."/>
            <person name="Finn R."/>
            <person name="Kale V."/>
            <person name="Holt S."/>
            <person name="Cochrane G."/>
            <person name="Meng A."/>
            <person name="Brown T."/>
            <person name="Cohen L."/>
        </authorList>
    </citation>
    <scope>NUCLEOTIDE SEQUENCE</scope>
    <source>
        <strain evidence="3">CCMP3328</strain>
    </source>
</reference>
<feature type="signal peptide" evidence="2">
    <location>
        <begin position="1"/>
        <end position="20"/>
    </location>
</feature>
<keyword evidence="1" id="KW-0472">Membrane</keyword>
<accession>A0A7R9WR52</accession>
<keyword evidence="1" id="KW-0812">Transmembrane</keyword>
<name>A0A7R9WR52_9STRA</name>
<feature type="transmembrane region" description="Helical" evidence="1">
    <location>
        <begin position="94"/>
        <end position="112"/>
    </location>
</feature>
<sequence length="197" mass="20207">MKGFATFLVTLMMSSTLTFGFAPQQHSVAPSTNFARRSTDAAVTATQLQAAVPDLEVVALVAGQENYGLAIVCLGEGVWSLSQAPSLDHALKTLGPAVVAAIVLGVVSGPMITSGDLDSVGLGLWIATATSVGLGGSYIARLLAPYSPSSKEIAALGLLVAIAGFFSFTQNLVVDGFVTLPSIPMPSLPSIDIQLPF</sequence>
<proteinExistence type="predicted"/>
<dbReference type="AlphaFoldDB" id="A0A7R9WR52"/>
<feature type="transmembrane region" description="Helical" evidence="1">
    <location>
        <begin position="124"/>
        <end position="144"/>
    </location>
</feature>
<evidence type="ECO:0000256" key="2">
    <source>
        <dbReference type="SAM" id="SignalP"/>
    </source>
</evidence>
<keyword evidence="2" id="KW-0732">Signal</keyword>
<keyword evidence="1" id="KW-1133">Transmembrane helix</keyword>
<protein>
    <submittedName>
        <fullName evidence="3">Uncharacterized protein</fullName>
    </submittedName>
</protein>
<organism evidence="3">
    <name type="scientific">Craspedostauros australis</name>
    <dbReference type="NCBI Taxonomy" id="1486917"/>
    <lineage>
        <taxon>Eukaryota</taxon>
        <taxon>Sar</taxon>
        <taxon>Stramenopiles</taxon>
        <taxon>Ochrophyta</taxon>
        <taxon>Bacillariophyta</taxon>
        <taxon>Bacillariophyceae</taxon>
        <taxon>Bacillariophycidae</taxon>
        <taxon>Naviculales</taxon>
        <taxon>Naviculaceae</taxon>
        <taxon>Craspedostauros</taxon>
    </lineage>
</organism>
<feature type="chain" id="PRO_5031404711" evidence="2">
    <location>
        <begin position="21"/>
        <end position="197"/>
    </location>
</feature>
<feature type="transmembrane region" description="Helical" evidence="1">
    <location>
        <begin position="156"/>
        <end position="180"/>
    </location>
</feature>
<dbReference type="EMBL" id="HBEF01007720">
    <property type="protein sequence ID" value="CAD8332724.1"/>
    <property type="molecule type" value="Transcribed_RNA"/>
</dbReference>
<gene>
    <name evidence="3" type="ORF">CAUS1442_LOCUS4825</name>
</gene>
<evidence type="ECO:0000313" key="3">
    <source>
        <dbReference type="EMBL" id="CAD8332724.1"/>
    </source>
</evidence>